<sequence length="493" mass="53365">MGVPAMSRRDTSQGYLSRRNRVCQCGSVACTLIYQRVMADMSRRLFLGGIAATLIPFTSLRAADERVRRPATSDRPLLLTNLRLFDGSGKPVQDGVQVLIQGNVITALPAAGETVEGAQVMDCQGKLVMPGLIDVHWHTMLAAIAQTTAMTADLGYLYIAAAQEAERTLLRGFTSIRDAGGPAFALKRAIDEGMVPGPRIYPSGAMISQTAGHGDFRLRSEVPRGSDTPHNLVEQRGVAMIADGADQVLRRVREQLMLGASQVKIMAGGGVASLYDPLDSTQFSEVEVRAAVDAAADWNTYVMAHVYTPRGIQRTIKAGVKSIEHGQLADEASARMMRDEGVWWSLQPFLMDEDANTYPDAERRESQRLVSEGTVNAYALAQKYGVKTGWGTDILFNAKNTPSQGRQLAKMVRFYDPLTALAQATGANGELLGLSGARNPYPHVLGRIVPGAFADLLVADGDPARNLDFLGDPEKNLRVIMKDGKIYKNSLSG</sequence>
<name>A0A6S7AKB3_9BURK</name>
<reference evidence="2 3" key="1">
    <citation type="submission" date="2020-04" db="EMBL/GenBank/DDBJ databases">
        <authorList>
            <person name="De Canck E."/>
        </authorList>
    </citation>
    <scope>NUCLEOTIDE SEQUENCE [LARGE SCALE GENOMIC DNA]</scope>
    <source>
        <strain evidence="2 3">LMG 3441</strain>
    </source>
</reference>
<dbReference type="InterPro" id="IPR051781">
    <property type="entry name" value="Metallo-dep_Hydrolase"/>
</dbReference>
<evidence type="ECO:0000313" key="3">
    <source>
        <dbReference type="Proteomes" id="UP000494269"/>
    </source>
</evidence>
<evidence type="ECO:0000259" key="1">
    <source>
        <dbReference type="Pfam" id="PF01979"/>
    </source>
</evidence>
<organism evidence="2 3">
    <name type="scientific">Achromobacter kerstersii</name>
    <dbReference type="NCBI Taxonomy" id="1353890"/>
    <lineage>
        <taxon>Bacteria</taxon>
        <taxon>Pseudomonadati</taxon>
        <taxon>Pseudomonadota</taxon>
        <taxon>Betaproteobacteria</taxon>
        <taxon>Burkholderiales</taxon>
        <taxon>Alcaligenaceae</taxon>
        <taxon>Achromobacter</taxon>
    </lineage>
</organism>
<accession>A0A6S7AKB3</accession>
<evidence type="ECO:0000313" key="2">
    <source>
        <dbReference type="EMBL" id="CAB3731915.1"/>
    </source>
</evidence>
<dbReference type="SUPFAM" id="SSF51556">
    <property type="entry name" value="Metallo-dependent hydrolases"/>
    <property type="match status" value="1"/>
</dbReference>
<feature type="domain" description="Amidohydrolase-related" evidence="1">
    <location>
        <begin position="127"/>
        <end position="486"/>
    </location>
</feature>
<dbReference type="Gene3D" id="2.30.40.10">
    <property type="entry name" value="Urease, subunit C, domain 1"/>
    <property type="match status" value="1"/>
</dbReference>
<dbReference type="Proteomes" id="UP000494269">
    <property type="component" value="Unassembled WGS sequence"/>
</dbReference>
<dbReference type="GO" id="GO:0016810">
    <property type="term" value="F:hydrolase activity, acting on carbon-nitrogen (but not peptide) bonds"/>
    <property type="evidence" value="ECO:0007669"/>
    <property type="project" value="InterPro"/>
</dbReference>
<dbReference type="RefSeq" id="WP_254600703.1">
    <property type="nucleotide sequence ID" value="NZ_CADIJQ010000009.1"/>
</dbReference>
<dbReference type="AlphaFoldDB" id="A0A6S7AKB3"/>
<dbReference type="InterPro" id="IPR011059">
    <property type="entry name" value="Metal-dep_hydrolase_composite"/>
</dbReference>
<gene>
    <name evidence="2" type="ORF">LMG3441_04755</name>
</gene>
<dbReference type="PANTHER" id="PTHR43135">
    <property type="entry name" value="ALPHA-D-RIBOSE 1-METHYLPHOSPHONATE 5-TRIPHOSPHATE DIPHOSPHATASE"/>
    <property type="match status" value="1"/>
</dbReference>
<dbReference type="EMBL" id="CADIJQ010000009">
    <property type="protein sequence ID" value="CAB3731915.1"/>
    <property type="molecule type" value="Genomic_DNA"/>
</dbReference>
<dbReference type="Pfam" id="PF01979">
    <property type="entry name" value="Amidohydro_1"/>
    <property type="match status" value="1"/>
</dbReference>
<dbReference type="InterPro" id="IPR006680">
    <property type="entry name" value="Amidohydro-rel"/>
</dbReference>
<dbReference type="InterPro" id="IPR032466">
    <property type="entry name" value="Metal_Hydrolase"/>
</dbReference>
<protein>
    <recommendedName>
        <fullName evidence="1">Amidohydrolase-related domain-containing protein</fullName>
    </recommendedName>
</protein>
<dbReference type="SUPFAM" id="SSF51338">
    <property type="entry name" value="Composite domain of metallo-dependent hydrolases"/>
    <property type="match status" value="2"/>
</dbReference>
<dbReference type="InterPro" id="IPR057744">
    <property type="entry name" value="OTAase-like"/>
</dbReference>
<proteinExistence type="predicted"/>
<dbReference type="PANTHER" id="PTHR43135:SF3">
    <property type="entry name" value="ALPHA-D-RIBOSE 1-METHYLPHOSPHONATE 5-TRIPHOSPHATE DIPHOSPHATASE"/>
    <property type="match status" value="1"/>
</dbReference>
<dbReference type="Gene3D" id="3.20.20.140">
    <property type="entry name" value="Metal-dependent hydrolases"/>
    <property type="match status" value="1"/>
</dbReference>
<dbReference type="CDD" id="cd01299">
    <property type="entry name" value="Met_dep_hydrolase_A"/>
    <property type="match status" value="1"/>
</dbReference>
<keyword evidence="3" id="KW-1185">Reference proteome</keyword>